<dbReference type="PANTHER" id="PTHR33383:SF1">
    <property type="entry name" value="MEMBRANE PROTEIN INSERTION EFFICIENCY FACTOR-RELATED"/>
    <property type="match status" value="1"/>
</dbReference>
<dbReference type="Proteomes" id="UP000034531">
    <property type="component" value="Unassembled WGS sequence"/>
</dbReference>
<gene>
    <name evidence="2" type="ORF">UT84_C0027G0001</name>
</gene>
<evidence type="ECO:0000313" key="3">
    <source>
        <dbReference type="Proteomes" id="UP000034531"/>
    </source>
</evidence>
<comment type="caution">
    <text evidence="2">The sequence shown here is derived from an EMBL/GenBank/DDBJ whole genome shotgun (WGS) entry which is preliminary data.</text>
</comment>
<reference evidence="2 3" key="1">
    <citation type="journal article" date="2015" name="Nature">
        <title>rRNA introns, odd ribosomes, and small enigmatic genomes across a large radiation of phyla.</title>
        <authorList>
            <person name="Brown C.T."/>
            <person name="Hug L.A."/>
            <person name="Thomas B.C."/>
            <person name="Sharon I."/>
            <person name="Castelle C.J."/>
            <person name="Singh A."/>
            <person name="Wilkins M.J."/>
            <person name="Williams K.H."/>
            <person name="Banfield J.F."/>
        </authorList>
    </citation>
    <scope>NUCLEOTIDE SEQUENCE [LARGE SCALE GENOMIC DNA]</scope>
</reference>
<dbReference type="InterPro" id="IPR002696">
    <property type="entry name" value="Membr_insert_effic_factor_YidD"/>
</dbReference>
<comment type="similarity">
    <text evidence="1">Belongs to the UPF0161 family.</text>
</comment>
<keyword evidence="1" id="KW-1003">Cell membrane</keyword>
<comment type="subcellular location">
    <subcellularLocation>
        <location evidence="1">Cell membrane</location>
        <topology evidence="1">Peripheral membrane protein</topology>
        <orientation evidence="1">Cytoplasmic side</orientation>
    </subcellularLocation>
</comment>
<dbReference type="NCBIfam" id="TIGR00278">
    <property type="entry name" value="membrane protein insertion efficiency factor YidD"/>
    <property type="match status" value="1"/>
</dbReference>
<sequence length="78" mass="9214">MKKIILKSIRFYQKYLSLDTGWAKKIFLTEKICRFSPTCSQYSYEAIDRYGIINGLFLGFKRILKCHPWNKGGFDPVK</sequence>
<organism evidence="2 3">
    <name type="scientific">Candidatus Curtissbacteria bacterium GW2011_GWA1_40_16</name>
    <dbReference type="NCBI Taxonomy" id="1618405"/>
    <lineage>
        <taxon>Bacteria</taxon>
        <taxon>Candidatus Curtissiibacteriota</taxon>
    </lineage>
</organism>
<dbReference type="GO" id="GO:0005886">
    <property type="term" value="C:plasma membrane"/>
    <property type="evidence" value="ECO:0007669"/>
    <property type="project" value="UniProtKB-SubCell"/>
</dbReference>
<dbReference type="SMART" id="SM01234">
    <property type="entry name" value="Haemolytic"/>
    <property type="match status" value="1"/>
</dbReference>
<dbReference type="Pfam" id="PF01809">
    <property type="entry name" value="YidD"/>
    <property type="match status" value="1"/>
</dbReference>
<dbReference type="PATRIC" id="fig|1618405.3.peg.811"/>
<keyword evidence="1" id="KW-0472">Membrane</keyword>
<protein>
    <recommendedName>
        <fullName evidence="1">Putative membrane protein insertion efficiency factor</fullName>
    </recommendedName>
</protein>
<dbReference type="EMBL" id="LBYI01000027">
    <property type="protein sequence ID" value="KKR49432.1"/>
    <property type="molecule type" value="Genomic_DNA"/>
</dbReference>
<dbReference type="PANTHER" id="PTHR33383">
    <property type="entry name" value="MEMBRANE PROTEIN INSERTION EFFICIENCY FACTOR-RELATED"/>
    <property type="match status" value="1"/>
</dbReference>
<evidence type="ECO:0000256" key="1">
    <source>
        <dbReference type="HAMAP-Rule" id="MF_00386"/>
    </source>
</evidence>
<evidence type="ECO:0000313" key="2">
    <source>
        <dbReference type="EMBL" id="KKR49432.1"/>
    </source>
</evidence>
<dbReference type="AlphaFoldDB" id="A0A0G0UGZ4"/>
<proteinExistence type="inferred from homology"/>
<comment type="function">
    <text evidence="1">Could be involved in insertion of integral membrane proteins into the membrane.</text>
</comment>
<dbReference type="HAMAP" id="MF_00386">
    <property type="entry name" value="UPF0161_YidD"/>
    <property type="match status" value="1"/>
</dbReference>
<name>A0A0G0UGZ4_9BACT</name>
<accession>A0A0G0UGZ4</accession>